<keyword evidence="1" id="KW-0732">Signal</keyword>
<evidence type="ECO:0008006" key="4">
    <source>
        <dbReference type="Google" id="ProtNLM"/>
    </source>
</evidence>
<sequence length="556" mass="60589" precursor="true">MKRREPSSSSVLLRPKTQLLTLMALIVSASASATEIEMGIDDLRLRWDNTLKYSAGYRVHDADDKLSSDINLGDGDTNFRKKGPISNRFDLLSEIEGSYQGLGFRLSGAAWYDSIYRNHNDNDTAGIFGPGTSAVNSSHVSSAQEFTSYTKRVHGGDEELLDAFVSSKFSVGDRVGTVRIGQHSVVWGESLFFGDNAIAGAMSPIDVAKAVSVPNLRFQEVLRPVPQVSGQFQLSDAVTAYAFYQPIWLENRSQGSGSYFSPLDFQRGGNLIYTPQGPFTRASTQDAKNSAQGGFALRISAGDTDYGIYMARFNSKSSAFVVNPVSGTFYENYHSGVNVFGASANRNFGLFNFAVETSVRNNQDLLSPNAYDIGNGAEYAVGRTFHVNVSAFGSNLGRTALWNDANLLGEVAFTRVLSVTKNADTLSGCQPSFMPGASCEPNGTRDSWKMQALFEPIYYQVLPGVDIKVPLGISYQPNGSRNMVGVAPLPEDAGSINIGVNATYLETWHAGINATHYFGGEGVLFSTVGVGGTQQWNYDQYFRDRDYVSIYLSRTF</sequence>
<gene>
    <name evidence="2" type="ORF">PS862_01119</name>
</gene>
<dbReference type="EMBL" id="CABVII010000004">
    <property type="protein sequence ID" value="VVO66869.1"/>
    <property type="molecule type" value="Genomic_DNA"/>
</dbReference>
<evidence type="ECO:0000256" key="1">
    <source>
        <dbReference type="SAM" id="SignalP"/>
    </source>
</evidence>
<evidence type="ECO:0000313" key="2">
    <source>
        <dbReference type="EMBL" id="VVO66869.1"/>
    </source>
</evidence>
<dbReference type="Pfam" id="PF06980">
    <property type="entry name" value="DUF1302"/>
    <property type="match status" value="1"/>
</dbReference>
<protein>
    <recommendedName>
        <fullName evidence="4">DUF1302 domain-containing protein</fullName>
    </recommendedName>
</protein>
<dbReference type="RefSeq" id="WP_318185847.1">
    <property type="nucleotide sequence ID" value="NZ_CABVII010000004.1"/>
</dbReference>
<organism evidence="2 3">
    <name type="scientific">Pseudomonas fluorescens</name>
    <dbReference type="NCBI Taxonomy" id="294"/>
    <lineage>
        <taxon>Bacteria</taxon>
        <taxon>Pseudomonadati</taxon>
        <taxon>Pseudomonadota</taxon>
        <taxon>Gammaproteobacteria</taxon>
        <taxon>Pseudomonadales</taxon>
        <taxon>Pseudomonadaceae</taxon>
        <taxon>Pseudomonas</taxon>
    </lineage>
</organism>
<proteinExistence type="predicted"/>
<dbReference type="AlphaFoldDB" id="A0A5E7HRM3"/>
<evidence type="ECO:0000313" key="3">
    <source>
        <dbReference type="Proteomes" id="UP000385207"/>
    </source>
</evidence>
<dbReference type="Proteomes" id="UP000385207">
    <property type="component" value="Unassembled WGS sequence"/>
</dbReference>
<reference evidence="2 3" key="1">
    <citation type="submission" date="2019-09" db="EMBL/GenBank/DDBJ databases">
        <authorList>
            <person name="Chandra G."/>
            <person name="Truman W A."/>
        </authorList>
    </citation>
    <scope>NUCLEOTIDE SEQUENCE [LARGE SCALE GENOMIC DNA]</scope>
    <source>
        <strain evidence="2">PS862</strain>
    </source>
</reference>
<feature type="chain" id="PRO_5023067234" description="DUF1302 domain-containing protein" evidence="1">
    <location>
        <begin position="34"/>
        <end position="556"/>
    </location>
</feature>
<feature type="signal peptide" evidence="1">
    <location>
        <begin position="1"/>
        <end position="33"/>
    </location>
</feature>
<dbReference type="InterPro" id="IPR010727">
    <property type="entry name" value="DUF1302"/>
</dbReference>
<name>A0A5E7HRM3_PSEFL</name>
<accession>A0A5E7HRM3</accession>